<name>A0A2U1FAD5_9PORP</name>
<reference evidence="2 3" key="1">
    <citation type="submission" date="2018-04" db="EMBL/GenBank/DDBJ databases">
        <title>Genomic Encyclopedia of Type Strains, Phase IV (KMG-IV): sequencing the most valuable type-strain genomes for metagenomic binning, comparative biology and taxonomic classification.</title>
        <authorList>
            <person name="Goeker M."/>
        </authorList>
    </citation>
    <scope>NUCLEOTIDE SEQUENCE [LARGE SCALE GENOMIC DNA]</scope>
    <source>
        <strain evidence="2 3">DSM 28520</strain>
    </source>
</reference>
<proteinExistence type="predicted"/>
<keyword evidence="1" id="KW-1133">Transmembrane helix</keyword>
<protein>
    <submittedName>
        <fullName evidence="2">Uncharacterized protein</fullName>
    </submittedName>
</protein>
<evidence type="ECO:0000313" key="3">
    <source>
        <dbReference type="Proteomes" id="UP000245462"/>
    </source>
</evidence>
<accession>A0A2U1FAD5</accession>
<evidence type="ECO:0000313" key="2">
    <source>
        <dbReference type="EMBL" id="PVZ09142.1"/>
    </source>
</evidence>
<dbReference type="OrthoDB" id="1014662at2"/>
<feature type="transmembrane region" description="Helical" evidence="1">
    <location>
        <begin position="21"/>
        <end position="38"/>
    </location>
</feature>
<dbReference type="RefSeq" id="WP_116679516.1">
    <property type="nucleotide sequence ID" value="NZ_QEKY01000010.1"/>
</dbReference>
<dbReference type="GeneID" id="94550983"/>
<comment type="caution">
    <text evidence="2">The sequence shown here is derived from an EMBL/GenBank/DDBJ whole genome shotgun (WGS) entry which is preliminary data.</text>
</comment>
<sequence length="129" mass="15264">MVGRSSRKQHYDQTGPSKRRMITGAIVLVVICIQLIRLCTNERSQDMAKKQHDNSYWLNYDPSRPATDIANYDYDNRLIIYRDTLRHAGDLDSLHWLPAANDEKAEDDDREPLNDYEDYFGELYDYYHD</sequence>
<keyword evidence="1" id="KW-0812">Transmembrane</keyword>
<keyword evidence="1" id="KW-0472">Membrane</keyword>
<evidence type="ECO:0000256" key="1">
    <source>
        <dbReference type="SAM" id="Phobius"/>
    </source>
</evidence>
<dbReference type="EMBL" id="QEKY01000010">
    <property type="protein sequence ID" value="PVZ09142.1"/>
    <property type="molecule type" value="Genomic_DNA"/>
</dbReference>
<dbReference type="AlphaFoldDB" id="A0A2U1FAD5"/>
<gene>
    <name evidence="2" type="ORF">C7382_1109</name>
</gene>
<dbReference type="Proteomes" id="UP000245462">
    <property type="component" value="Unassembled WGS sequence"/>
</dbReference>
<organism evidence="2 3">
    <name type="scientific">Porphyromonas loveana</name>
    <dbReference type="NCBI Taxonomy" id="1884669"/>
    <lineage>
        <taxon>Bacteria</taxon>
        <taxon>Pseudomonadati</taxon>
        <taxon>Bacteroidota</taxon>
        <taxon>Bacteroidia</taxon>
        <taxon>Bacteroidales</taxon>
        <taxon>Porphyromonadaceae</taxon>
        <taxon>Porphyromonas</taxon>
    </lineage>
</organism>
<keyword evidence="3" id="KW-1185">Reference proteome</keyword>